<dbReference type="SUPFAM" id="SSF51679">
    <property type="entry name" value="Bacterial luciferase-like"/>
    <property type="match status" value="1"/>
</dbReference>
<dbReference type="PANTHER" id="PTHR43244">
    <property type="match status" value="1"/>
</dbReference>
<evidence type="ECO:0000313" key="3">
    <source>
        <dbReference type="EMBL" id="GGG52267.1"/>
    </source>
</evidence>
<gene>
    <name evidence="3" type="ORF">GCM10010964_44260</name>
</gene>
<keyword evidence="1" id="KW-0560">Oxidoreductase</keyword>
<dbReference type="InterPro" id="IPR036661">
    <property type="entry name" value="Luciferase-like_sf"/>
</dbReference>
<dbReference type="GO" id="GO:0016705">
    <property type="term" value="F:oxidoreductase activity, acting on paired donors, with incorporation or reduction of molecular oxygen"/>
    <property type="evidence" value="ECO:0007669"/>
    <property type="project" value="InterPro"/>
</dbReference>
<dbReference type="EMBL" id="BMKS01000028">
    <property type="protein sequence ID" value="GGG52267.1"/>
    <property type="molecule type" value="Genomic_DNA"/>
</dbReference>
<organism evidence="3 4">
    <name type="scientific">Caldovatus sediminis</name>
    <dbReference type="NCBI Taxonomy" id="2041189"/>
    <lineage>
        <taxon>Bacteria</taxon>
        <taxon>Pseudomonadati</taxon>
        <taxon>Pseudomonadota</taxon>
        <taxon>Alphaproteobacteria</taxon>
        <taxon>Acetobacterales</taxon>
        <taxon>Roseomonadaceae</taxon>
        <taxon>Caldovatus</taxon>
    </lineage>
</organism>
<proteinExistence type="predicted"/>
<dbReference type="RefSeq" id="WP_188904290.1">
    <property type="nucleotide sequence ID" value="NZ_BMKS01000028.1"/>
</dbReference>
<dbReference type="InterPro" id="IPR011251">
    <property type="entry name" value="Luciferase-like_dom"/>
</dbReference>
<evidence type="ECO:0000259" key="2">
    <source>
        <dbReference type="Pfam" id="PF00296"/>
    </source>
</evidence>
<evidence type="ECO:0000313" key="4">
    <source>
        <dbReference type="Proteomes" id="UP000597507"/>
    </source>
</evidence>
<evidence type="ECO:0000256" key="1">
    <source>
        <dbReference type="ARBA" id="ARBA00023002"/>
    </source>
</evidence>
<dbReference type="Proteomes" id="UP000597507">
    <property type="component" value="Unassembled WGS sequence"/>
</dbReference>
<feature type="domain" description="Luciferase-like" evidence="2">
    <location>
        <begin position="11"/>
        <end position="309"/>
    </location>
</feature>
<dbReference type="AlphaFoldDB" id="A0A8J2ZFP4"/>
<dbReference type="PANTHER" id="PTHR43244:SF1">
    <property type="entry name" value="5,10-METHYLENETETRAHYDROMETHANOPTERIN REDUCTASE"/>
    <property type="match status" value="1"/>
</dbReference>
<dbReference type="Pfam" id="PF00296">
    <property type="entry name" value="Bac_luciferase"/>
    <property type="match status" value="1"/>
</dbReference>
<comment type="caution">
    <text evidence="3">The sequence shown here is derived from an EMBL/GenBank/DDBJ whole genome shotgun (WGS) entry which is preliminary data.</text>
</comment>
<accession>A0A8J2ZFP4</accession>
<dbReference type="Gene3D" id="3.20.20.30">
    <property type="entry name" value="Luciferase-like domain"/>
    <property type="match status" value="1"/>
</dbReference>
<sequence>MGYGLLMLGNQPMARMGEIARLAERTGCDTLWLADERFYREVYGGLAYLAGQTSRVKLGPCVTDPYSRHPALTAMAIATLDEISGGRAVLGIGAGISGFGELGIERVKPARAIREAIELIRRLLAGETVTYQGEIISFREGRLSFRPIRPEIPVVVATNGPLGKRMAGAVADAVIMEAAANAEEIRALRAEISAGARAAGRDPAAVRLIARLNTCIAADGAAARDALRPTVARLLGARRLKFATAERQGLTLPEDAIASVRGAPYAAGVTPYLPLLPLVTDRHVDAFTLAGTPAEVAAHVAELRAAGADSVIIMPFAAPGGSIEATIEAFGTEVWPKAAAGGGTA</sequence>
<reference evidence="3 4" key="1">
    <citation type="journal article" date="2014" name="Int. J. Syst. Evol. Microbiol.">
        <title>Complete genome sequence of Corynebacterium casei LMG S-19264T (=DSM 44701T), isolated from a smear-ripened cheese.</title>
        <authorList>
            <consortium name="US DOE Joint Genome Institute (JGI-PGF)"/>
            <person name="Walter F."/>
            <person name="Albersmeier A."/>
            <person name="Kalinowski J."/>
            <person name="Ruckert C."/>
        </authorList>
    </citation>
    <scope>NUCLEOTIDE SEQUENCE [LARGE SCALE GENOMIC DNA]</scope>
    <source>
        <strain evidence="3 4">CGMCC 1.16330</strain>
    </source>
</reference>
<keyword evidence="4" id="KW-1185">Reference proteome</keyword>
<dbReference type="InterPro" id="IPR050564">
    <property type="entry name" value="F420-G6PD/mer"/>
</dbReference>
<name>A0A8J2ZFP4_9PROT</name>
<protein>
    <submittedName>
        <fullName evidence="3">5,10-methylenetetrahydromethanopterin reductase</fullName>
    </submittedName>
</protein>